<evidence type="ECO:0000313" key="1">
    <source>
        <dbReference type="EMBL" id="JAH02981.1"/>
    </source>
</evidence>
<reference evidence="1" key="2">
    <citation type="journal article" date="2015" name="Fish Shellfish Immunol.">
        <title>Early steps in the European eel (Anguilla anguilla)-Vibrio vulnificus interaction in the gills: Role of the RtxA13 toxin.</title>
        <authorList>
            <person name="Callol A."/>
            <person name="Pajuelo D."/>
            <person name="Ebbesson L."/>
            <person name="Teles M."/>
            <person name="MacKenzie S."/>
            <person name="Amaro C."/>
        </authorList>
    </citation>
    <scope>NUCLEOTIDE SEQUENCE</scope>
</reference>
<protein>
    <submittedName>
        <fullName evidence="1">Uncharacterized protein</fullName>
    </submittedName>
</protein>
<dbReference type="EMBL" id="GBXM01105596">
    <property type="protein sequence ID" value="JAH02981.1"/>
    <property type="molecule type" value="Transcribed_RNA"/>
</dbReference>
<sequence>MQAVDVRDDSLPGHVAEQLPSVLDLEGHTAGWFLVSPEDLQSMQM</sequence>
<dbReference type="AlphaFoldDB" id="A0A0E9PED6"/>
<reference evidence="1" key="1">
    <citation type="submission" date="2014-11" db="EMBL/GenBank/DDBJ databases">
        <authorList>
            <person name="Amaro Gonzalez C."/>
        </authorList>
    </citation>
    <scope>NUCLEOTIDE SEQUENCE</scope>
</reference>
<name>A0A0E9PED6_ANGAN</name>
<organism evidence="1">
    <name type="scientific">Anguilla anguilla</name>
    <name type="common">European freshwater eel</name>
    <name type="synonym">Muraena anguilla</name>
    <dbReference type="NCBI Taxonomy" id="7936"/>
    <lineage>
        <taxon>Eukaryota</taxon>
        <taxon>Metazoa</taxon>
        <taxon>Chordata</taxon>
        <taxon>Craniata</taxon>
        <taxon>Vertebrata</taxon>
        <taxon>Euteleostomi</taxon>
        <taxon>Actinopterygii</taxon>
        <taxon>Neopterygii</taxon>
        <taxon>Teleostei</taxon>
        <taxon>Anguilliformes</taxon>
        <taxon>Anguillidae</taxon>
        <taxon>Anguilla</taxon>
    </lineage>
</organism>
<accession>A0A0E9PED6</accession>
<proteinExistence type="predicted"/>